<dbReference type="RefSeq" id="WP_194448366.1">
    <property type="nucleotide sequence ID" value="NZ_CP063849.1"/>
</dbReference>
<feature type="chain" id="PRO_5033009381" evidence="1">
    <location>
        <begin position="21"/>
        <end position="181"/>
    </location>
</feature>
<protein>
    <submittedName>
        <fullName evidence="2">Uncharacterized protein</fullName>
    </submittedName>
</protein>
<evidence type="ECO:0000256" key="1">
    <source>
        <dbReference type="SAM" id="SignalP"/>
    </source>
</evidence>
<reference evidence="2 3" key="1">
    <citation type="submission" date="2020-10" db="EMBL/GenBank/DDBJ databases">
        <title>Complete genome sequence of Paludibaculum fermentans P105T, a facultatively anaerobic acidobacterium capable of dissimilatory Fe(III) reduction.</title>
        <authorList>
            <person name="Dedysh S.N."/>
            <person name="Beletsky A.V."/>
            <person name="Kulichevskaya I.S."/>
            <person name="Mardanov A.V."/>
            <person name="Ravin N.V."/>
        </authorList>
    </citation>
    <scope>NUCLEOTIDE SEQUENCE [LARGE SCALE GENOMIC DNA]</scope>
    <source>
        <strain evidence="2 3">P105</strain>
    </source>
</reference>
<proteinExistence type="predicted"/>
<keyword evidence="1" id="KW-0732">Signal</keyword>
<keyword evidence="3" id="KW-1185">Reference proteome</keyword>
<feature type="signal peptide" evidence="1">
    <location>
        <begin position="1"/>
        <end position="20"/>
    </location>
</feature>
<dbReference type="KEGG" id="pfer:IRI77_28500"/>
<gene>
    <name evidence="2" type="ORF">IRI77_28500</name>
</gene>
<sequence>MNRALLWISGLVVLSVQAFAQAPAKPCSAILPAASHPAGDAGAEPLRHMLQAELVARGIEAVLAPGPQEARELGCNVALVMTLKRKDRPGWGNLLRSAAAGSAPQLSTHNGSPASAGVQAPHDAARATALSRTREVIVLEVVATPLTLGESIVRRCFKAQVAQDGEDVAALLVRQAAAVSW</sequence>
<dbReference type="Proteomes" id="UP000593892">
    <property type="component" value="Chromosome"/>
</dbReference>
<evidence type="ECO:0000313" key="2">
    <source>
        <dbReference type="EMBL" id="QOY86697.1"/>
    </source>
</evidence>
<accession>A0A7S7NN48</accession>
<dbReference type="AlphaFoldDB" id="A0A7S7NN48"/>
<organism evidence="2 3">
    <name type="scientific">Paludibaculum fermentans</name>
    <dbReference type="NCBI Taxonomy" id="1473598"/>
    <lineage>
        <taxon>Bacteria</taxon>
        <taxon>Pseudomonadati</taxon>
        <taxon>Acidobacteriota</taxon>
        <taxon>Terriglobia</taxon>
        <taxon>Bryobacterales</taxon>
        <taxon>Bryobacteraceae</taxon>
        <taxon>Paludibaculum</taxon>
    </lineage>
</organism>
<dbReference type="EMBL" id="CP063849">
    <property type="protein sequence ID" value="QOY86697.1"/>
    <property type="molecule type" value="Genomic_DNA"/>
</dbReference>
<name>A0A7S7NN48_PALFE</name>
<evidence type="ECO:0000313" key="3">
    <source>
        <dbReference type="Proteomes" id="UP000593892"/>
    </source>
</evidence>